<dbReference type="EMBL" id="LGRX02008625">
    <property type="protein sequence ID" value="KAK3273140.1"/>
    <property type="molecule type" value="Genomic_DNA"/>
</dbReference>
<evidence type="ECO:0008006" key="3">
    <source>
        <dbReference type="Google" id="ProtNLM"/>
    </source>
</evidence>
<name>A0AAE0L658_9CHLO</name>
<proteinExistence type="predicted"/>
<reference evidence="1 2" key="1">
    <citation type="journal article" date="2015" name="Genome Biol. Evol.">
        <title>Comparative Genomics of a Bacterivorous Green Alga Reveals Evolutionary Causalities and Consequences of Phago-Mixotrophic Mode of Nutrition.</title>
        <authorList>
            <person name="Burns J.A."/>
            <person name="Paasch A."/>
            <person name="Narechania A."/>
            <person name="Kim E."/>
        </authorList>
    </citation>
    <scope>NUCLEOTIDE SEQUENCE [LARGE SCALE GENOMIC DNA]</scope>
    <source>
        <strain evidence="1 2">PLY_AMNH</strain>
    </source>
</reference>
<comment type="caution">
    <text evidence="1">The sequence shown here is derived from an EMBL/GenBank/DDBJ whole genome shotgun (WGS) entry which is preliminary data.</text>
</comment>
<dbReference type="Gene3D" id="3.30.1740.10">
    <property type="entry name" value="Zinc finger, PARP-type"/>
    <property type="match status" value="1"/>
</dbReference>
<accession>A0AAE0L658</accession>
<organism evidence="1 2">
    <name type="scientific">Cymbomonas tetramitiformis</name>
    <dbReference type="NCBI Taxonomy" id="36881"/>
    <lineage>
        <taxon>Eukaryota</taxon>
        <taxon>Viridiplantae</taxon>
        <taxon>Chlorophyta</taxon>
        <taxon>Pyramimonadophyceae</taxon>
        <taxon>Pyramimonadales</taxon>
        <taxon>Pyramimonadaceae</taxon>
        <taxon>Cymbomonas</taxon>
    </lineage>
</organism>
<dbReference type="AlphaFoldDB" id="A0AAE0L658"/>
<evidence type="ECO:0000313" key="2">
    <source>
        <dbReference type="Proteomes" id="UP001190700"/>
    </source>
</evidence>
<sequence length="476" mass="54840">MQHSQEGALVAVVGDTQRARNKPRLSFLPKIRSLSVQERAAIQARARPRDAVGLRHLGESLKLPVLHRLPPTELTQLNQTAPVLPYIRLRAPVPSAEPAGPREPVRPTDSQLPQLRKVINAGGVIRAANPSATTEDPSAVVYLVANRPKETPMSRYAEAFFAERLKGPRDTFALCRKTKNWTQGVAMLLRTVKRWTQQRISRAFNKWGELIEERNQRFQKVKMASIILARFARSNELKAWNRWLDFHDTWQRAMGIVKRMMDVRMNQCLQYAFDTWLENVDEIQNNSEKAVRAKMRQFFSSKAKCFAQWCKLVEMARLREQEELTLDQELERILERQQRRQEQSRAIFKKNVADLWCSYLGHYGDMPEMARMASCVTCGKQIKENSLCAIYGPNGVSMEENVPSQPSNYYHLDCFVKNEKAFQNTGTIQLSERLAPEALREIEEKIGVSNYLTSVHRIDVCLKNGQYINVKYLPRL</sequence>
<protein>
    <recommendedName>
        <fullName evidence="3">PARP-type domain-containing protein</fullName>
    </recommendedName>
</protein>
<dbReference type="GO" id="GO:0003677">
    <property type="term" value="F:DNA binding"/>
    <property type="evidence" value="ECO:0007669"/>
    <property type="project" value="InterPro"/>
</dbReference>
<dbReference type="InterPro" id="IPR036957">
    <property type="entry name" value="Znf_PARP_sf"/>
</dbReference>
<dbReference type="Proteomes" id="UP001190700">
    <property type="component" value="Unassembled WGS sequence"/>
</dbReference>
<dbReference type="GO" id="GO:0008270">
    <property type="term" value="F:zinc ion binding"/>
    <property type="evidence" value="ECO:0007669"/>
    <property type="project" value="InterPro"/>
</dbReference>
<gene>
    <name evidence="1" type="ORF">CYMTET_18598</name>
</gene>
<keyword evidence="2" id="KW-1185">Reference proteome</keyword>
<evidence type="ECO:0000313" key="1">
    <source>
        <dbReference type="EMBL" id="KAK3273140.1"/>
    </source>
</evidence>